<evidence type="ECO:0000313" key="2">
    <source>
        <dbReference type="RefSeq" id="XP_074231433.1"/>
    </source>
</evidence>
<protein>
    <submittedName>
        <fullName evidence="2">Protein SPMIP2</fullName>
    </submittedName>
</protein>
<gene>
    <name evidence="2" type="primary">SPMIP2</name>
</gene>
<sequence length="268" mass="30692">MSVCESDSSKHILFSVEGPDYVKDYLPKVPQHTAYIGEKRPALEKTGDLQYLWRPASNRSLPAKYKSEYVGEIGWGIPQYGFINRTRLQTGFHIKHEELSQAAIEKISHRYQNPWQPSPSVMDAQGCYSRGSIAWHMGDYEDANQRNSRRATLVKQSKAALPRTSRPPTLPKLPQREETHTIISTLASLVDRARADCDARRDVVPLARTRLLAGVRTSRALRRCRVRPGQRYLVKFDGHSSSLFREEGGFGWKNRATETLLSLWKRLW</sequence>
<keyword evidence="1" id="KW-1185">Reference proteome</keyword>
<dbReference type="Proteomes" id="UP001732780">
    <property type="component" value="Chromosome 2"/>
</dbReference>
<dbReference type="RefSeq" id="XP_074231433.1">
    <property type="nucleotide sequence ID" value="XM_074375332.1"/>
</dbReference>
<organism evidence="1 2">
    <name type="scientific">Camelus bactrianus</name>
    <name type="common">Bactrian camel</name>
    <dbReference type="NCBI Taxonomy" id="9837"/>
    <lineage>
        <taxon>Eukaryota</taxon>
        <taxon>Metazoa</taxon>
        <taxon>Chordata</taxon>
        <taxon>Craniata</taxon>
        <taxon>Vertebrata</taxon>
        <taxon>Euteleostomi</taxon>
        <taxon>Mammalia</taxon>
        <taxon>Eutheria</taxon>
        <taxon>Laurasiatheria</taxon>
        <taxon>Artiodactyla</taxon>
        <taxon>Tylopoda</taxon>
        <taxon>Camelidae</taxon>
        <taxon>Camelus</taxon>
    </lineage>
</organism>
<reference evidence="2" key="1">
    <citation type="submission" date="2025-08" db="UniProtKB">
        <authorList>
            <consortium name="RefSeq"/>
        </authorList>
    </citation>
    <scope>IDENTIFICATION</scope>
    <source>
        <tissue evidence="2">Blood</tissue>
    </source>
</reference>
<accession>A0AC58RA67</accession>
<evidence type="ECO:0000313" key="1">
    <source>
        <dbReference type="Proteomes" id="UP001732780"/>
    </source>
</evidence>
<proteinExistence type="predicted"/>
<name>A0AC58RA67_CAMBA</name>